<protein>
    <submittedName>
        <fullName evidence="1">Uncharacterized protein</fullName>
    </submittedName>
</protein>
<dbReference type="AlphaFoldDB" id="A0A328DQB7"/>
<evidence type="ECO:0000313" key="2">
    <source>
        <dbReference type="Proteomes" id="UP000249390"/>
    </source>
</evidence>
<accession>A0A328DQB7</accession>
<name>A0A328DQB7_9ASTE</name>
<dbReference type="EMBL" id="NQVE01000110">
    <property type="protein sequence ID" value="RAL47845.1"/>
    <property type="molecule type" value="Genomic_DNA"/>
</dbReference>
<evidence type="ECO:0000313" key="1">
    <source>
        <dbReference type="EMBL" id="RAL47845.1"/>
    </source>
</evidence>
<comment type="caution">
    <text evidence="1">The sequence shown here is derived from an EMBL/GenBank/DDBJ whole genome shotgun (WGS) entry which is preliminary data.</text>
</comment>
<gene>
    <name evidence="1" type="ORF">DM860_011430</name>
</gene>
<proteinExistence type="predicted"/>
<reference evidence="1 2" key="1">
    <citation type="submission" date="2018-06" db="EMBL/GenBank/DDBJ databases">
        <title>The Genome of Cuscuta australis (Dodder) Provides Insight into the Evolution of Plant Parasitism.</title>
        <authorList>
            <person name="Liu H."/>
        </authorList>
    </citation>
    <scope>NUCLEOTIDE SEQUENCE [LARGE SCALE GENOMIC DNA]</scope>
    <source>
        <strain evidence="2">cv. Yunnan</strain>
        <tissue evidence="1">Vines</tissue>
    </source>
</reference>
<dbReference type="Proteomes" id="UP000249390">
    <property type="component" value="Unassembled WGS sequence"/>
</dbReference>
<sequence length="118" mass="13458">MMTMIELARVSRRRILATKVIGPARPPTALSTTTGLRREPTCGAAHCQPLGFIAWGLWKAYNAEKYEGEAFNESKIIFNIMTTIQQCCWAHCGKKRMIMDEDMRTIGLQPSIRRRIFP</sequence>
<organism evidence="1 2">
    <name type="scientific">Cuscuta australis</name>
    <dbReference type="NCBI Taxonomy" id="267555"/>
    <lineage>
        <taxon>Eukaryota</taxon>
        <taxon>Viridiplantae</taxon>
        <taxon>Streptophyta</taxon>
        <taxon>Embryophyta</taxon>
        <taxon>Tracheophyta</taxon>
        <taxon>Spermatophyta</taxon>
        <taxon>Magnoliopsida</taxon>
        <taxon>eudicotyledons</taxon>
        <taxon>Gunneridae</taxon>
        <taxon>Pentapetalae</taxon>
        <taxon>asterids</taxon>
        <taxon>lamiids</taxon>
        <taxon>Solanales</taxon>
        <taxon>Convolvulaceae</taxon>
        <taxon>Cuscuteae</taxon>
        <taxon>Cuscuta</taxon>
        <taxon>Cuscuta subgen. Grammica</taxon>
        <taxon>Cuscuta sect. Cleistogrammica</taxon>
    </lineage>
</organism>
<keyword evidence="2" id="KW-1185">Reference proteome</keyword>